<accession>A0A1H3M3R6</accession>
<dbReference type="Proteomes" id="UP000199286">
    <property type="component" value="Unassembled WGS sequence"/>
</dbReference>
<proteinExistence type="predicted"/>
<evidence type="ECO:0000256" key="2">
    <source>
        <dbReference type="SAM" id="SignalP"/>
    </source>
</evidence>
<dbReference type="EMBL" id="FNPF01000015">
    <property type="protein sequence ID" value="SDY70898.1"/>
    <property type="molecule type" value="Genomic_DNA"/>
</dbReference>
<dbReference type="InterPro" id="IPR051829">
    <property type="entry name" value="Multiheme_Cytochr_ET"/>
</dbReference>
<evidence type="ECO:0000313" key="4">
    <source>
        <dbReference type="Proteomes" id="UP000199286"/>
    </source>
</evidence>
<keyword evidence="1 2" id="KW-0732">Signal</keyword>
<dbReference type="Gene3D" id="1.10.1130.10">
    <property type="entry name" value="Flavocytochrome C3, Chain A"/>
    <property type="match status" value="1"/>
</dbReference>
<gene>
    <name evidence="3" type="ORF">SAMN05444340_11577</name>
</gene>
<feature type="signal peptide" evidence="2">
    <location>
        <begin position="1"/>
        <end position="23"/>
    </location>
</feature>
<reference evidence="3 4" key="1">
    <citation type="submission" date="2016-10" db="EMBL/GenBank/DDBJ databases">
        <authorList>
            <person name="de Groot N.N."/>
        </authorList>
    </citation>
    <scope>NUCLEOTIDE SEQUENCE [LARGE SCALE GENOMIC DNA]</scope>
    <source>
        <strain evidence="3 4">DSM 26880</strain>
    </source>
</reference>
<feature type="chain" id="PRO_5011748016" evidence="2">
    <location>
        <begin position="24"/>
        <end position="361"/>
    </location>
</feature>
<dbReference type="PANTHER" id="PTHR35038">
    <property type="entry name" value="DISSIMILATORY SULFITE REDUCTASE SIRA"/>
    <property type="match status" value="1"/>
</dbReference>
<protein>
    <submittedName>
        <fullName evidence="3">Uncharacterized protein</fullName>
    </submittedName>
</protein>
<dbReference type="InterPro" id="IPR036280">
    <property type="entry name" value="Multihaem_cyt_sf"/>
</dbReference>
<dbReference type="SUPFAM" id="SSF48695">
    <property type="entry name" value="Multiheme cytochromes"/>
    <property type="match status" value="1"/>
</dbReference>
<evidence type="ECO:0000313" key="3">
    <source>
        <dbReference type="EMBL" id="SDY70898.1"/>
    </source>
</evidence>
<organism evidence="3 4">
    <name type="scientific">Citreimonas salinaria</name>
    <dbReference type="NCBI Taxonomy" id="321339"/>
    <lineage>
        <taxon>Bacteria</taxon>
        <taxon>Pseudomonadati</taxon>
        <taxon>Pseudomonadota</taxon>
        <taxon>Alphaproteobacteria</taxon>
        <taxon>Rhodobacterales</taxon>
        <taxon>Roseobacteraceae</taxon>
        <taxon>Citreimonas</taxon>
    </lineage>
</organism>
<sequence>MLGKAIHSAVFVASLLVTSVAGAQDDKAELSVIVEAWRNAPHGDYHSPSFTHWNAEGEVPTQCAACHSELGFVDFLGADGSVTGVVDAPAAINSPIGCASCHTSAAHDLDTVSFPSGESVGSLGPSAVCTVCHQGRASTDTVSGRIENLDEDEVDPDLSFVNVHDGVAAATMHGAQVRGGYQYLGRDYVGRFEHVPSASTCTACHDPHSTEVATETCLSCHRGVDTIEAIRTRHHDFDGDGDTAEGIHGEIETLRDRLGEAISDYAAIVAEAPIGYSTEAFPYFFADTNGDGAIDADEAAFPNRYQGWTLRLLKAAYNHQFAHNDPGAYVHNPGYVLQLLHDSIASLAERVDVDVPLVRRD</sequence>
<dbReference type="STRING" id="321339.SAMN05444340_11577"/>
<evidence type="ECO:0000256" key="1">
    <source>
        <dbReference type="ARBA" id="ARBA00022729"/>
    </source>
</evidence>
<dbReference type="PANTHER" id="PTHR35038:SF8">
    <property type="entry name" value="C-TYPE POLYHEME CYTOCHROME OMCC"/>
    <property type="match status" value="1"/>
</dbReference>
<name>A0A1H3M3R6_9RHOB</name>
<dbReference type="AlphaFoldDB" id="A0A1H3M3R6"/>
<dbReference type="GO" id="GO:0016491">
    <property type="term" value="F:oxidoreductase activity"/>
    <property type="evidence" value="ECO:0007669"/>
    <property type="project" value="TreeGrafter"/>
</dbReference>
<keyword evidence="4" id="KW-1185">Reference proteome</keyword>